<dbReference type="OrthoDB" id="9769359at2"/>
<protein>
    <recommendedName>
        <fullName evidence="6">Chemotaxis protein CheY</fullName>
    </recommendedName>
</protein>
<dbReference type="SMART" id="SM00471">
    <property type="entry name" value="HDc"/>
    <property type="match status" value="1"/>
</dbReference>
<dbReference type="InterPro" id="IPR001789">
    <property type="entry name" value="Sig_transdc_resp-reg_receiver"/>
</dbReference>
<dbReference type="CDD" id="cd00077">
    <property type="entry name" value="HDc"/>
    <property type="match status" value="1"/>
</dbReference>
<gene>
    <name evidence="4" type="ORF">X474_22110</name>
</gene>
<dbReference type="SUPFAM" id="SSF109604">
    <property type="entry name" value="HD-domain/PDEase-like"/>
    <property type="match status" value="1"/>
</dbReference>
<dbReference type="SUPFAM" id="SSF52172">
    <property type="entry name" value="CheY-like"/>
    <property type="match status" value="1"/>
</dbReference>
<dbReference type="PATRIC" id="fig|1429043.3.peg.4689"/>
<organism evidence="4 5">
    <name type="scientific">Dethiosulfatarculus sandiegensis</name>
    <dbReference type="NCBI Taxonomy" id="1429043"/>
    <lineage>
        <taxon>Bacteria</taxon>
        <taxon>Pseudomonadati</taxon>
        <taxon>Thermodesulfobacteriota</taxon>
        <taxon>Desulfarculia</taxon>
        <taxon>Desulfarculales</taxon>
        <taxon>Desulfarculaceae</taxon>
        <taxon>Dethiosulfatarculus</taxon>
    </lineage>
</organism>
<dbReference type="PROSITE" id="PS50110">
    <property type="entry name" value="RESPONSE_REGULATORY"/>
    <property type="match status" value="1"/>
</dbReference>
<accession>A0A0D2HMP0</accession>
<feature type="domain" description="HD-GYP" evidence="3">
    <location>
        <begin position="144"/>
        <end position="339"/>
    </location>
</feature>
<dbReference type="InParanoid" id="A0A0D2HMP0"/>
<evidence type="ECO:0000259" key="2">
    <source>
        <dbReference type="PROSITE" id="PS50110"/>
    </source>
</evidence>
<keyword evidence="5" id="KW-1185">Reference proteome</keyword>
<evidence type="ECO:0000256" key="1">
    <source>
        <dbReference type="PROSITE-ProRule" id="PRU00169"/>
    </source>
</evidence>
<feature type="modified residue" description="4-aspartylphosphate" evidence="1">
    <location>
        <position position="52"/>
    </location>
</feature>
<dbReference type="GO" id="GO:0000160">
    <property type="term" value="P:phosphorelay signal transduction system"/>
    <property type="evidence" value="ECO:0007669"/>
    <property type="project" value="InterPro"/>
</dbReference>
<comment type="caution">
    <text evidence="4">The sequence shown here is derived from an EMBL/GenBank/DDBJ whole genome shotgun (WGS) entry which is preliminary data.</text>
</comment>
<dbReference type="Pfam" id="PF13487">
    <property type="entry name" value="HD_5"/>
    <property type="match status" value="1"/>
</dbReference>
<dbReference type="PANTHER" id="PTHR45228:SF5">
    <property type="entry name" value="CYCLIC DI-GMP PHOSPHODIESTERASE VC_1348-RELATED"/>
    <property type="match status" value="1"/>
</dbReference>
<dbReference type="EMBL" id="AZAC01000040">
    <property type="protein sequence ID" value="KIX11863.1"/>
    <property type="molecule type" value="Genomic_DNA"/>
</dbReference>
<keyword evidence="1" id="KW-0597">Phosphoprotein</keyword>
<reference evidence="4 5" key="1">
    <citation type="submission" date="2013-11" db="EMBL/GenBank/DDBJ databases">
        <title>Metagenomic analysis of a methanogenic consortium involved in long chain n-alkane degradation.</title>
        <authorList>
            <person name="Davidova I.A."/>
            <person name="Callaghan A.V."/>
            <person name="Wawrik B."/>
            <person name="Pruitt S."/>
            <person name="Marks C."/>
            <person name="Duncan K.E."/>
            <person name="Suflita J.M."/>
        </authorList>
    </citation>
    <scope>NUCLEOTIDE SEQUENCE [LARGE SCALE GENOMIC DNA]</scope>
    <source>
        <strain evidence="4 5">SPR</strain>
    </source>
</reference>
<dbReference type="Gene3D" id="1.10.3210.10">
    <property type="entry name" value="Hypothetical protein af1432"/>
    <property type="match status" value="1"/>
</dbReference>
<dbReference type="SMART" id="SM00448">
    <property type="entry name" value="REC"/>
    <property type="match status" value="1"/>
</dbReference>
<evidence type="ECO:0000259" key="3">
    <source>
        <dbReference type="PROSITE" id="PS51832"/>
    </source>
</evidence>
<dbReference type="Gene3D" id="3.40.50.2300">
    <property type="match status" value="1"/>
</dbReference>
<dbReference type="Pfam" id="PF00072">
    <property type="entry name" value="Response_reg"/>
    <property type="match status" value="1"/>
</dbReference>
<dbReference type="InterPro" id="IPR052020">
    <property type="entry name" value="Cyclic_di-GMP/3'3'-cGAMP_PDE"/>
</dbReference>
<dbReference type="AlphaFoldDB" id="A0A0D2HMP0"/>
<dbReference type="InterPro" id="IPR037522">
    <property type="entry name" value="HD_GYP_dom"/>
</dbReference>
<name>A0A0D2HMP0_9BACT</name>
<dbReference type="CDD" id="cd00156">
    <property type="entry name" value="REC"/>
    <property type="match status" value="1"/>
</dbReference>
<evidence type="ECO:0000313" key="4">
    <source>
        <dbReference type="EMBL" id="KIX11863.1"/>
    </source>
</evidence>
<dbReference type="InterPro" id="IPR011006">
    <property type="entry name" value="CheY-like_superfamily"/>
</dbReference>
<dbReference type="InterPro" id="IPR003607">
    <property type="entry name" value="HD/PDEase_dom"/>
</dbReference>
<sequence length="340" mass="38265">MTNILVVDDETEIRAFLELLLTRQGFACSQAASVGEAMEILKNMEFELVVTDIRMPGESGFDLANHVKKNYPFTSIIMASGLDQPSVARQALDLGVYGYVIKPFTPNQIIIAVQNALRRRELEISANDYRKNLEHKVAERTLSLQKTINGTIRILSQMVELRDPYTAGHQKRVGELAKEVAGFMGLSEKNRENIKIAGFLHDIGKVACPVEILTKPGRLNEIEFAMIKQHPQVGHDLLNSVDFDWPLAKTVLMHHERLDGSGYPQGLKADEIILEARILSVCDVVEAMASHRPYRPKLGLKKALAEIKKRSGTWFDEDVVEACIRVVEEGGFDWLEEKWD</sequence>
<dbReference type="STRING" id="1429043.X474_22110"/>
<proteinExistence type="predicted"/>
<feature type="domain" description="Response regulatory" evidence="2">
    <location>
        <begin position="3"/>
        <end position="117"/>
    </location>
</feature>
<dbReference type="Proteomes" id="UP000032233">
    <property type="component" value="Unassembled WGS sequence"/>
</dbReference>
<dbReference type="RefSeq" id="WP_044351424.1">
    <property type="nucleotide sequence ID" value="NZ_AZAC01000040.1"/>
</dbReference>
<evidence type="ECO:0008006" key="6">
    <source>
        <dbReference type="Google" id="ProtNLM"/>
    </source>
</evidence>
<dbReference type="PROSITE" id="PS51832">
    <property type="entry name" value="HD_GYP"/>
    <property type="match status" value="1"/>
</dbReference>
<evidence type="ECO:0000313" key="5">
    <source>
        <dbReference type="Proteomes" id="UP000032233"/>
    </source>
</evidence>
<dbReference type="PANTHER" id="PTHR45228">
    <property type="entry name" value="CYCLIC DI-GMP PHOSPHODIESTERASE TM_0186-RELATED"/>
    <property type="match status" value="1"/>
</dbReference>